<dbReference type="InterPro" id="IPR001509">
    <property type="entry name" value="Epimerase_deHydtase"/>
</dbReference>
<dbReference type="PANTHER" id="PTHR48079:SF6">
    <property type="entry name" value="NAD(P)-BINDING DOMAIN-CONTAINING PROTEIN-RELATED"/>
    <property type="match status" value="1"/>
</dbReference>
<dbReference type="Proteomes" id="UP001165136">
    <property type="component" value="Unassembled WGS sequence"/>
</dbReference>
<dbReference type="Gene3D" id="3.40.50.720">
    <property type="entry name" value="NAD(P)-binding Rossmann-like Domain"/>
    <property type="match status" value="1"/>
</dbReference>
<accession>A0A9W6QWU4</accession>
<evidence type="ECO:0000313" key="2">
    <source>
        <dbReference type="EMBL" id="GLY64380.1"/>
    </source>
</evidence>
<dbReference type="InterPro" id="IPR051783">
    <property type="entry name" value="NAD(P)-dependent_oxidoreduct"/>
</dbReference>
<comment type="caution">
    <text evidence="2">The sequence shown here is derived from an EMBL/GenBank/DDBJ whole genome shotgun (WGS) entry which is preliminary data.</text>
</comment>
<sequence>MKVIIAGATGAIGTPLAARLIADGHEVAGLTRTQRGAARLTAVGVQPIVADAMDRSALLRALDGHTADAVIHELTALAKAPLRHSHMTETNRLRTDGTRNLLEAARVVGARRFVTQSIVLGYGYTDHGSKTLTEDDPFGREQGPCAPHLAAMAENERLAFTAAGIEGVALRYGMFYGRDMSMIVEMLRKRRMPVVAGKDRPLSWIHLDDAAAATAAALTLGEAGTAYNIVDDEPCSWARMMTATAEVFGAPAPRALPGWVVRLAAPYAAALTVQTAMRVSNAKAKEALGWKPAYPTYQEGLRAPTTEPAPH</sequence>
<feature type="domain" description="NAD-dependent epimerase/dehydratase" evidence="1">
    <location>
        <begin position="3"/>
        <end position="229"/>
    </location>
</feature>
<keyword evidence="3" id="KW-1185">Reference proteome</keyword>
<gene>
    <name evidence="2" type="ORF">Atai01_09990</name>
</gene>
<reference evidence="2" key="1">
    <citation type="submission" date="2023-03" db="EMBL/GenBank/DDBJ databases">
        <title>Amycolatopsis taiwanensis NBRC 103393.</title>
        <authorList>
            <person name="Ichikawa N."/>
            <person name="Sato H."/>
            <person name="Tonouchi N."/>
        </authorList>
    </citation>
    <scope>NUCLEOTIDE SEQUENCE</scope>
    <source>
        <strain evidence="2">NBRC 103393</strain>
    </source>
</reference>
<dbReference type="EMBL" id="BSTI01000002">
    <property type="protein sequence ID" value="GLY64380.1"/>
    <property type="molecule type" value="Genomic_DNA"/>
</dbReference>
<dbReference type="GO" id="GO:0005737">
    <property type="term" value="C:cytoplasm"/>
    <property type="evidence" value="ECO:0007669"/>
    <property type="project" value="TreeGrafter"/>
</dbReference>
<protein>
    <submittedName>
        <fullName evidence="2">NAD(P)-dependent oxidoreductase</fullName>
    </submittedName>
</protein>
<dbReference type="RefSeq" id="WP_285486025.1">
    <property type="nucleotide sequence ID" value="NZ_BSTI01000002.1"/>
</dbReference>
<dbReference type="InterPro" id="IPR036291">
    <property type="entry name" value="NAD(P)-bd_dom_sf"/>
</dbReference>
<dbReference type="GO" id="GO:0004029">
    <property type="term" value="F:aldehyde dehydrogenase (NAD+) activity"/>
    <property type="evidence" value="ECO:0007669"/>
    <property type="project" value="TreeGrafter"/>
</dbReference>
<organism evidence="2 3">
    <name type="scientific">Amycolatopsis taiwanensis</name>
    <dbReference type="NCBI Taxonomy" id="342230"/>
    <lineage>
        <taxon>Bacteria</taxon>
        <taxon>Bacillati</taxon>
        <taxon>Actinomycetota</taxon>
        <taxon>Actinomycetes</taxon>
        <taxon>Pseudonocardiales</taxon>
        <taxon>Pseudonocardiaceae</taxon>
        <taxon>Amycolatopsis</taxon>
    </lineage>
</organism>
<dbReference type="AlphaFoldDB" id="A0A9W6QWU4"/>
<evidence type="ECO:0000259" key="1">
    <source>
        <dbReference type="Pfam" id="PF01370"/>
    </source>
</evidence>
<dbReference type="Pfam" id="PF01370">
    <property type="entry name" value="Epimerase"/>
    <property type="match status" value="1"/>
</dbReference>
<evidence type="ECO:0000313" key="3">
    <source>
        <dbReference type="Proteomes" id="UP001165136"/>
    </source>
</evidence>
<dbReference type="SUPFAM" id="SSF51735">
    <property type="entry name" value="NAD(P)-binding Rossmann-fold domains"/>
    <property type="match status" value="1"/>
</dbReference>
<proteinExistence type="predicted"/>
<dbReference type="PANTHER" id="PTHR48079">
    <property type="entry name" value="PROTEIN YEEZ"/>
    <property type="match status" value="1"/>
</dbReference>
<name>A0A9W6QWU4_9PSEU</name>